<dbReference type="EMBL" id="CP136920">
    <property type="protein sequence ID" value="WOO39431.1"/>
    <property type="molecule type" value="Genomic_DNA"/>
</dbReference>
<evidence type="ECO:0000313" key="1">
    <source>
        <dbReference type="EMBL" id="WOO39431.1"/>
    </source>
</evidence>
<reference evidence="1 2" key="1">
    <citation type="submission" date="2023-10" db="EMBL/GenBank/DDBJ databases">
        <title>Rubellicoccus peritrichatus gen. nov., sp. nov., isolated from an algae of coral reef tank.</title>
        <authorList>
            <person name="Luo J."/>
        </authorList>
    </citation>
    <scope>NUCLEOTIDE SEQUENCE [LARGE SCALE GENOMIC DNA]</scope>
    <source>
        <strain evidence="1 2">CR14</strain>
    </source>
</reference>
<accession>A0AAQ3L5K7</accession>
<gene>
    <name evidence="1" type="ORF">RZN69_12470</name>
</gene>
<proteinExistence type="predicted"/>
<dbReference type="RefSeq" id="WP_317831319.1">
    <property type="nucleotide sequence ID" value="NZ_CP136920.1"/>
</dbReference>
<protein>
    <submittedName>
        <fullName evidence="1">Uncharacterized protein</fullName>
    </submittedName>
</protein>
<name>A0AAQ3L5K7_9BACT</name>
<organism evidence="1 2">
    <name type="scientific">Rubellicoccus peritrichatus</name>
    <dbReference type="NCBI Taxonomy" id="3080537"/>
    <lineage>
        <taxon>Bacteria</taxon>
        <taxon>Pseudomonadati</taxon>
        <taxon>Verrucomicrobiota</taxon>
        <taxon>Opitutia</taxon>
        <taxon>Puniceicoccales</taxon>
        <taxon>Cerasicoccaceae</taxon>
        <taxon>Rubellicoccus</taxon>
    </lineage>
</organism>
<dbReference type="AlphaFoldDB" id="A0AAQ3L5K7"/>
<dbReference type="KEGG" id="puo:RZN69_12470"/>
<sequence>MPSNEDMLKITFIFSLLTSLCLLTGCQQSTTTIDDGYGMKFTETSDADKVKID</sequence>
<evidence type="ECO:0000313" key="2">
    <source>
        <dbReference type="Proteomes" id="UP001304300"/>
    </source>
</evidence>
<dbReference type="Proteomes" id="UP001304300">
    <property type="component" value="Chromosome"/>
</dbReference>
<keyword evidence="2" id="KW-1185">Reference proteome</keyword>